<keyword evidence="4" id="KW-1185">Reference proteome</keyword>
<dbReference type="GO" id="GO:0005737">
    <property type="term" value="C:cytoplasm"/>
    <property type="evidence" value="ECO:0007669"/>
    <property type="project" value="UniProtKB-ARBA"/>
</dbReference>
<dbReference type="PROSITE" id="PS50848">
    <property type="entry name" value="START"/>
    <property type="match status" value="2"/>
</dbReference>
<evidence type="ECO:0000313" key="4">
    <source>
        <dbReference type="Proteomes" id="UP000249218"/>
    </source>
</evidence>
<dbReference type="Gene3D" id="3.30.530.20">
    <property type="match status" value="2"/>
</dbReference>
<accession>A0A2W1B7P6</accession>
<proteinExistence type="predicted"/>
<reference evidence="3 4" key="1">
    <citation type="journal article" date="2017" name="BMC Biol.">
        <title>Genomic innovations, transcriptional plasticity and gene loss underlying the evolution and divergence of two highly polyphagous and invasive Helicoverpa pest species.</title>
        <authorList>
            <person name="Pearce S.L."/>
            <person name="Clarke D.F."/>
            <person name="East P.D."/>
            <person name="Elfekih S."/>
            <person name="Gordon K.H."/>
            <person name="Jermiin L.S."/>
            <person name="McGaughran A."/>
            <person name="Oakeshott J.G."/>
            <person name="Papanikolaou A."/>
            <person name="Perera O.P."/>
            <person name="Rane R.V."/>
            <person name="Richards S."/>
            <person name="Tay W.T."/>
            <person name="Walsh T.K."/>
            <person name="Anderson A."/>
            <person name="Anderson C.J."/>
            <person name="Asgari S."/>
            <person name="Board P.G."/>
            <person name="Bretschneider A."/>
            <person name="Campbell P.M."/>
            <person name="Chertemps T."/>
            <person name="Christeller J.T."/>
            <person name="Coppin C.W."/>
            <person name="Downes S.J."/>
            <person name="Duan G."/>
            <person name="Farnsworth C.A."/>
            <person name="Good R.T."/>
            <person name="Han L.B."/>
            <person name="Han Y.C."/>
            <person name="Hatje K."/>
            <person name="Horne I."/>
            <person name="Huang Y.P."/>
            <person name="Hughes D.S."/>
            <person name="Jacquin-Joly E."/>
            <person name="James W."/>
            <person name="Jhangiani S."/>
            <person name="Kollmar M."/>
            <person name="Kuwar S.S."/>
            <person name="Li S."/>
            <person name="Liu N.Y."/>
            <person name="Maibeche M.T."/>
            <person name="Miller J.R."/>
            <person name="Montagne N."/>
            <person name="Perry T."/>
            <person name="Qu J."/>
            <person name="Song S.V."/>
            <person name="Sutton G.G."/>
            <person name="Vogel H."/>
            <person name="Walenz B.P."/>
            <person name="Xu W."/>
            <person name="Zhang H.J."/>
            <person name="Zou Z."/>
            <person name="Batterham P."/>
            <person name="Edwards O.R."/>
            <person name="Feyereisen R."/>
            <person name="Gibbs R.A."/>
            <person name="Heckel D.G."/>
            <person name="McGrath A."/>
            <person name="Robin C."/>
            <person name="Scherer S.E."/>
            <person name="Worley K.C."/>
            <person name="Wu Y.D."/>
        </authorList>
    </citation>
    <scope>NUCLEOTIDE SEQUENCE [LARGE SCALE GENOMIC DNA]</scope>
    <source>
        <strain evidence="3">Harm_GR_Male_#8</strain>
        <tissue evidence="3">Whole organism</tissue>
    </source>
</reference>
<feature type="region of interest" description="Disordered" evidence="1">
    <location>
        <begin position="602"/>
        <end position="623"/>
    </location>
</feature>
<gene>
    <name evidence="3" type="primary">HaOG214140</name>
    <name evidence="3" type="ORF">B5X24_HaOG214140</name>
</gene>
<feature type="domain" description="START" evidence="2">
    <location>
        <begin position="278"/>
        <end position="573"/>
    </location>
</feature>
<dbReference type="OrthoDB" id="1295045at2759"/>
<dbReference type="GO" id="GO:0008289">
    <property type="term" value="F:lipid binding"/>
    <property type="evidence" value="ECO:0007669"/>
    <property type="project" value="InterPro"/>
</dbReference>
<sequence length="700" mass="79754">MSAFRFILRDFRVWSAWTRVNLVSTVVKRCRRDRSVREVINCFKQTFLRPKRTLLLSATAAYKARDGDEDEEAPVSCDKNITDEELQALLSELEGVETLSRNTLFCTGCGKRLVIEKKQPGIPYCSCKVAELPSEPSDGWVPYMEAEDVIIWRKEYKPGLGLYAYKVYGRYPDVRASDFAAVQVDGAYRTVWDAAVAALAVVERRANGLPDQAVLHWEVLWPTPNAGGHRLTGAHRSLPAAAPLPRRCIRGPVHLIIRLNRKFDFDSDIDCMLFPRCKVAELPSEPSDGWVPYMEAEDVIIWRKEYKPGLGLYAYKVYGRYPDVRASDFAAVQVDGAYRTVWDAAVAALAVVERRANGLPDQAVLHWEVLWPNFKEAYRTVWDAAVAALAVVERRANGLPDQAVLHWEVLWPRLFANRDYVYIRRHKEFDVATKNLPHKDGLFRATVCEARTDPIYAERPSVHSKAKRKAMEAYERDREGSTSDNKVYVIMSRSCEHPKVPETKHAIRVSEYWSHMVVKTLNGHDKLGMEFVLTYYDEPAVGGMPSTVAAWATGRAAPAYLQRMRRAACDYRAWRLARHQQQDLPEFVPFASDAEKPCEESTVVVSEQDMESSQTGPDMERENTRDQATQTEVIATLPHPEVKVTQLSAKVTEEKAVEAEIKNKNETHSVTTDTDSIKGDEEEPKNGGWWRYLYPFYYFV</sequence>
<dbReference type="InterPro" id="IPR051213">
    <property type="entry name" value="START_lipid_transfer"/>
</dbReference>
<evidence type="ECO:0000259" key="2">
    <source>
        <dbReference type="PROSITE" id="PS50848"/>
    </source>
</evidence>
<dbReference type="SUPFAM" id="SSF55961">
    <property type="entry name" value="Bet v1-like"/>
    <property type="match status" value="2"/>
</dbReference>
<evidence type="ECO:0000256" key="1">
    <source>
        <dbReference type="SAM" id="MobiDB-lite"/>
    </source>
</evidence>
<dbReference type="InterPro" id="IPR023393">
    <property type="entry name" value="START-like_dom_sf"/>
</dbReference>
<dbReference type="PANTHER" id="PTHR19308:SF8">
    <property type="entry name" value="STAR-RELATED LIPID TRANSFER PROTEIN 7, MITOCHONDRIAL"/>
    <property type="match status" value="1"/>
</dbReference>
<name>A0A2W1B7P6_HELAM</name>
<feature type="region of interest" description="Disordered" evidence="1">
    <location>
        <begin position="663"/>
        <end position="683"/>
    </location>
</feature>
<dbReference type="Proteomes" id="UP000249218">
    <property type="component" value="Unassembled WGS sequence"/>
</dbReference>
<evidence type="ECO:0000313" key="3">
    <source>
        <dbReference type="EMBL" id="PZC71091.1"/>
    </source>
</evidence>
<organism evidence="3 4">
    <name type="scientific">Helicoverpa armigera</name>
    <name type="common">Cotton bollworm</name>
    <name type="synonym">Heliothis armigera</name>
    <dbReference type="NCBI Taxonomy" id="29058"/>
    <lineage>
        <taxon>Eukaryota</taxon>
        <taxon>Metazoa</taxon>
        <taxon>Ecdysozoa</taxon>
        <taxon>Arthropoda</taxon>
        <taxon>Hexapoda</taxon>
        <taxon>Insecta</taxon>
        <taxon>Pterygota</taxon>
        <taxon>Neoptera</taxon>
        <taxon>Endopterygota</taxon>
        <taxon>Lepidoptera</taxon>
        <taxon>Glossata</taxon>
        <taxon>Ditrysia</taxon>
        <taxon>Noctuoidea</taxon>
        <taxon>Noctuidae</taxon>
        <taxon>Heliothinae</taxon>
        <taxon>Helicoverpa</taxon>
    </lineage>
</organism>
<dbReference type="AlphaFoldDB" id="A0A2W1B7P6"/>
<dbReference type="EMBL" id="KZ150381">
    <property type="protein sequence ID" value="PZC71091.1"/>
    <property type="molecule type" value="Genomic_DNA"/>
</dbReference>
<protein>
    <recommendedName>
        <fullName evidence="2">START domain-containing protein</fullName>
    </recommendedName>
</protein>
<dbReference type="InterPro" id="IPR002913">
    <property type="entry name" value="START_lipid-bd_dom"/>
</dbReference>
<dbReference type="PANTHER" id="PTHR19308">
    <property type="entry name" value="PHOSPHATIDYLCHOLINE TRANSFER PROTEIN"/>
    <property type="match status" value="1"/>
</dbReference>
<feature type="domain" description="START" evidence="2">
    <location>
        <begin position="128"/>
        <end position="217"/>
    </location>
</feature>